<feature type="domain" description="Thioredoxin-like fold" evidence="8">
    <location>
        <begin position="60"/>
        <end position="226"/>
    </location>
</feature>
<gene>
    <name evidence="10" type="ORF">LUA81_01145</name>
    <name evidence="9" type="ORF">LUA82_01155</name>
</gene>
<dbReference type="Proteomes" id="UP001059822">
    <property type="component" value="Chromosome"/>
</dbReference>
<sequence length="238" mass="27219">MRYLGNCIIILLLVVALVYYKCDVANASSSHTSSMKHYSDRLVKLKDSTTAEELLGLMPHDRFLGNKKAPVVIIEYASFSCMHCASFILSVLPKIEDKYIKTGKLLYIYRNFPLDYVSLKAAMLGLCYDSNESFFTYSKAVFSSIEALVRNYKDLTLLSNIAKISNISDERFNKCMNDEHMMDYIIQDKLLASNKLQVMATPTFFINGKKYDKAHDFESFSRVIDEIIMLHPNYSVAQ</sequence>
<evidence type="ECO:0000313" key="12">
    <source>
        <dbReference type="Proteomes" id="UP001059985"/>
    </source>
</evidence>
<accession>A0A9Q9C1C2</accession>
<evidence type="ECO:0000259" key="8">
    <source>
        <dbReference type="Pfam" id="PF13462"/>
    </source>
</evidence>
<evidence type="ECO:0000256" key="5">
    <source>
        <dbReference type="ARBA" id="ARBA00023002"/>
    </source>
</evidence>
<keyword evidence="3" id="KW-0732">Signal</keyword>
<dbReference type="Pfam" id="PF13462">
    <property type="entry name" value="Thioredoxin_4"/>
    <property type="match status" value="1"/>
</dbReference>
<name>A0A9Q9C1C2_9RICK</name>
<dbReference type="PANTHER" id="PTHR13887:SF14">
    <property type="entry name" value="DISULFIDE BOND FORMATION PROTEIN D"/>
    <property type="match status" value="1"/>
</dbReference>
<evidence type="ECO:0000256" key="7">
    <source>
        <dbReference type="ARBA" id="ARBA00023284"/>
    </source>
</evidence>
<evidence type="ECO:0000256" key="3">
    <source>
        <dbReference type="ARBA" id="ARBA00022729"/>
    </source>
</evidence>
<evidence type="ECO:0000313" key="9">
    <source>
        <dbReference type="EMBL" id="UTO55679.1"/>
    </source>
</evidence>
<dbReference type="InterPro" id="IPR012336">
    <property type="entry name" value="Thioredoxin-like_fold"/>
</dbReference>
<evidence type="ECO:0000313" key="11">
    <source>
        <dbReference type="Proteomes" id="UP001059822"/>
    </source>
</evidence>
<evidence type="ECO:0000313" key="10">
    <source>
        <dbReference type="EMBL" id="UTO56597.1"/>
    </source>
</evidence>
<keyword evidence="7" id="KW-0676">Redox-active center</keyword>
<dbReference type="GO" id="GO:0042597">
    <property type="term" value="C:periplasmic space"/>
    <property type="evidence" value="ECO:0007669"/>
    <property type="project" value="UniProtKB-SubCell"/>
</dbReference>
<comment type="similarity">
    <text evidence="2">Belongs to the thioredoxin family. DsbA subfamily.</text>
</comment>
<evidence type="ECO:0000256" key="1">
    <source>
        <dbReference type="ARBA" id="ARBA00004418"/>
    </source>
</evidence>
<evidence type="ECO:0000256" key="2">
    <source>
        <dbReference type="ARBA" id="ARBA00005791"/>
    </source>
</evidence>
<keyword evidence="6" id="KW-1015">Disulfide bond</keyword>
<organism evidence="9 11">
    <name type="scientific">Neoehrlichia mikurensis</name>
    <dbReference type="NCBI Taxonomy" id="89586"/>
    <lineage>
        <taxon>Bacteria</taxon>
        <taxon>Pseudomonadati</taxon>
        <taxon>Pseudomonadota</taxon>
        <taxon>Alphaproteobacteria</taxon>
        <taxon>Rickettsiales</taxon>
        <taxon>Anaplasmataceae</taxon>
        <taxon>Candidatus Neoehrlichia</taxon>
    </lineage>
</organism>
<keyword evidence="5" id="KW-0560">Oxidoreductase</keyword>
<dbReference type="AlphaFoldDB" id="A0A9Q9C1C2"/>
<dbReference type="EMBL" id="CP089286">
    <property type="protein sequence ID" value="UTO55679.1"/>
    <property type="molecule type" value="Genomic_DNA"/>
</dbReference>
<dbReference type="Proteomes" id="UP001059985">
    <property type="component" value="Chromosome"/>
</dbReference>
<comment type="subcellular location">
    <subcellularLocation>
        <location evidence="1">Periplasm</location>
    </subcellularLocation>
</comment>
<reference evidence="9" key="1">
    <citation type="journal article" date="2022" name="Microorganisms">
        <title>Assembly and Comparison of Ca. Neoehrlichia mikurensis Genomes.</title>
        <authorList>
            <person name="Azagi T."/>
            <person name="Dirks R.P."/>
            <person name="Yebra-Pimentel E.S."/>
            <person name="Schaap P.J."/>
            <person name="Koehorst J.J."/>
            <person name="Esser H.J."/>
            <person name="Sprong H."/>
        </authorList>
    </citation>
    <scope>NUCLEOTIDE SEQUENCE</scope>
    <source>
        <strain evidence="10">18-2804</strain>
        <strain evidence="9">18-2837</strain>
    </source>
</reference>
<evidence type="ECO:0000256" key="6">
    <source>
        <dbReference type="ARBA" id="ARBA00023157"/>
    </source>
</evidence>
<protein>
    <submittedName>
        <fullName evidence="9">DsbA family protein</fullName>
    </submittedName>
</protein>
<evidence type="ECO:0000256" key="4">
    <source>
        <dbReference type="ARBA" id="ARBA00022764"/>
    </source>
</evidence>
<keyword evidence="12" id="KW-1185">Reference proteome</keyword>
<dbReference type="PANTHER" id="PTHR13887">
    <property type="entry name" value="GLUTATHIONE S-TRANSFERASE KAPPA"/>
    <property type="match status" value="1"/>
</dbReference>
<dbReference type="CDD" id="cd02972">
    <property type="entry name" value="DsbA_family"/>
    <property type="match status" value="1"/>
</dbReference>
<dbReference type="RefSeq" id="WP_218193796.1">
    <property type="nucleotide sequence ID" value="NZ_CP054597.1"/>
</dbReference>
<keyword evidence="4" id="KW-0574">Periplasm</keyword>
<dbReference type="GO" id="GO:0016491">
    <property type="term" value="F:oxidoreductase activity"/>
    <property type="evidence" value="ECO:0007669"/>
    <property type="project" value="UniProtKB-KW"/>
</dbReference>
<dbReference type="EMBL" id="CP089285">
    <property type="protein sequence ID" value="UTO56597.1"/>
    <property type="molecule type" value="Genomic_DNA"/>
</dbReference>
<proteinExistence type="inferred from homology"/>